<dbReference type="Gene3D" id="3.90.550.10">
    <property type="entry name" value="Spore Coat Polysaccharide Biosynthesis Protein SpsA, Chain A"/>
    <property type="match status" value="1"/>
</dbReference>
<dbReference type="InterPro" id="IPR045885">
    <property type="entry name" value="GalNAc-T"/>
</dbReference>
<dbReference type="FunFam" id="3.90.550.10:FF:000021">
    <property type="entry name" value="Polypeptide N-acetylgalactosaminyltransferase"/>
    <property type="match status" value="1"/>
</dbReference>
<dbReference type="GO" id="GO:0004653">
    <property type="term" value="F:polypeptide N-acetylgalactosaminyltransferase activity"/>
    <property type="evidence" value="ECO:0007669"/>
    <property type="project" value="TreeGrafter"/>
</dbReference>
<comment type="subcellular location">
    <subcellularLocation>
        <location evidence="2 17">Golgi apparatus membrane</location>
        <topology evidence="2 17">Single-pass type II membrane protein</topology>
    </subcellularLocation>
</comment>
<evidence type="ECO:0000256" key="9">
    <source>
        <dbReference type="ARBA" id="ARBA00022734"/>
    </source>
</evidence>
<keyword evidence="8" id="KW-0479">Metal-binding</keyword>
<keyword evidence="15" id="KW-0325">Glycoprotein</keyword>
<dbReference type="Pfam" id="PF00535">
    <property type="entry name" value="Glycos_transf_2"/>
    <property type="match status" value="1"/>
</dbReference>
<name>A0A0N4ZQ12_PARTI</name>
<dbReference type="PANTHER" id="PTHR11675">
    <property type="entry name" value="N-ACETYLGALACTOSAMINYLTRANSFERASE"/>
    <property type="match status" value="1"/>
</dbReference>
<organism evidence="20 21">
    <name type="scientific">Parastrongyloides trichosuri</name>
    <name type="common">Possum-specific nematode worm</name>
    <dbReference type="NCBI Taxonomy" id="131310"/>
    <lineage>
        <taxon>Eukaryota</taxon>
        <taxon>Metazoa</taxon>
        <taxon>Ecdysozoa</taxon>
        <taxon>Nematoda</taxon>
        <taxon>Chromadorea</taxon>
        <taxon>Rhabditida</taxon>
        <taxon>Tylenchina</taxon>
        <taxon>Panagrolaimomorpha</taxon>
        <taxon>Strongyloidoidea</taxon>
        <taxon>Strongyloididae</taxon>
        <taxon>Parastrongyloides</taxon>
    </lineage>
</organism>
<accession>A0A0N4ZQ12</accession>
<feature type="domain" description="Ricin B lectin" evidence="19">
    <location>
        <begin position="469"/>
        <end position="591"/>
    </location>
</feature>
<dbReference type="InterPro" id="IPR035992">
    <property type="entry name" value="Ricin_B-like_lectins"/>
</dbReference>
<dbReference type="InterPro" id="IPR001173">
    <property type="entry name" value="Glyco_trans_2-like"/>
</dbReference>
<keyword evidence="11 17" id="KW-1133">Transmembrane helix</keyword>
<dbReference type="GO" id="GO:0030246">
    <property type="term" value="F:carbohydrate binding"/>
    <property type="evidence" value="ECO:0007669"/>
    <property type="project" value="UniProtKB-KW"/>
</dbReference>
<dbReference type="STRING" id="131310.A0A0N4ZQ12"/>
<keyword evidence="20" id="KW-1185">Reference proteome</keyword>
<dbReference type="UniPathway" id="UPA00378"/>
<dbReference type="PROSITE" id="PS50231">
    <property type="entry name" value="RICIN_B_LECTIN"/>
    <property type="match status" value="1"/>
</dbReference>
<evidence type="ECO:0000256" key="12">
    <source>
        <dbReference type="ARBA" id="ARBA00023034"/>
    </source>
</evidence>
<evidence type="ECO:0000256" key="7">
    <source>
        <dbReference type="ARBA" id="ARBA00022692"/>
    </source>
</evidence>
<evidence type="ECO:0000256" key="8">
    <source>
        <dbReference type="ARBA" id="ARBA00022723"/>
    </source>
</evidence>
<feature type="transmembrane region" description="Helical" evidence="17">
    <location>
        <begin position="21"/>
        <end position="42"/>
    </location>
</feature>
<dbReference type="InterPro" id="IPR029044">
    <property type="entry name" value="Nucleotide-diphossugar_trans"/>
</dbReference>
<evidence type="ECO:0000256" key="14">
    <source>
        <dbReference type="ARBA" id="ARBA00023157"/>
    </source>
</evidence>
<keyword evidence="14 17" id="KW-1015">Disulfide bond</keyword>
<evidence type="ECO:0000256" key="10">
    <source>
        <dbReference type="ARBA" id="ARBA00022968"/>
    </source>
</evidence>
<keyword evidence="9 17" id="KW-0430">Lectin</keyword>
<dbReference type="GO" id="GO:0046872">
    <property type="term" value="F:metal ion binding"/>
    <property type="evidence" value="ECO:0007669"/>
    <property type="project" value="UniProtKB-KW"/>
</dbReference>
<keyword evidence="13 17" id="KW-0472">Membrane</keyword>
<evidence type="ECO:0000313" key="21">
    <source>
        <dbReference type="WBParaSite" id="PTRK_0001061700.1"/>
    </source>
</evidence>
<evidence type="ECO:0000256" key="17">
    <source>
        <dbReference type="RuleBase" id="RU361242"/>
    </source>
</evidence>
<keyword evidence="12 17" id="KW-0333">Golgi apparatus</keyword>
<evidence type="ECO:0000256" key="1">
    <source>
        <dbReference type="ARBA" id="ARBA00001936"/>
    </source>
</evidence>
<evidence type="ECO:0000256" key="2">
    <source>
        <dbReference type="ARBA" id="ARBA00004323"/>
    </source>
</evidence>
<keyword evidence="5 17" id="KW-0328">Glycosyltransferase</keyword>
<keyword evidence="6 17" id="KW-0808">Transferase</keyword>
<proteinExistence type="inferred from homology"/>
<evidence type="ECO:0000256" key="5">
    <source>
        <dbReference type="ARBA" id="ARBA00022676"/>
    </source>
</evidence>
<dbReference type="Pfam" id="PF00652">
    <property type="entry name" value="Ricin_B_lectin"/>
    <property type="match status" value="1"/>
</dbReference>
<dbReference type="EC" id="2.4.1.-" evidence="17"/>
<evidence type="ECO:0000256" key="4">
    <source>
        <dbReference type="ARBA" id="ARBA00005680"/>
    </source>
</evidence>
<dbReference type="PANTHER" id="PTHR11675:SF101">
    <property type="entry name" value="POLYPEPTIDE N-ACETYLGALACTOSAMINYLTRANSFERASE 5"/>
    <property type="match status" value="1"/>
</dbReference>
<comment type="cofactor">
    <cofactor evidence="1 17">
        <name>Mn(2+)</name>
        <dbReference type="ChEBI" id="CHEBI:29035"/>
    </cofactor>
</comment>
<evidence type="ECO:0000313" key="20">
    <source>
        <dbReference type="Proteomes" id="UP000038045"/>
    </source>
</evidence>
<evidence type="ECO:0000256" key="15">
    <source>
        <dbReference type="ARBA" id="ARBA00023180"/>
    </source>
</evidence>
<comment type="similarity">
    <text evidence="4 17">Belongs to the glycosyltransferase 2 family. GalNAc-T subfamily.</text>
</comment>
<comment type="pathway">
    <text evidence="3 17">Protein modification; protein glycosylation.</text>
</comment>
<evidence type="ECO:0000259" key="18">
    <source>
        <dbReference type="Pfam" id="PF00535"/>
    </source>
</evidence>
<evidence type="ECO:0000256" key="11">
    <source>
        <dbReference type="ARBA" id="ARBA00022989"/>
    </source>
</evidence>
<dbReference type="AlphaFoldDB" id="A0A0N4ZQ12"/>
<keyword evidence="10" id="KW-0735">Signal-anchor</keyword>
<evidence type="ECO:0000256" key="6">
    <source>
        <dbReference type="ARBA" id="ARBA00022679"/>
    </source>
</evidence>
<protein>
    <recommendedName>
        <fullName evidence="17">Polypeptide N-acetylgalactosaminyltransferase</fullName>
        <ecNumber evidence="17">2.4.1.-</ecNumber>
    </recommendedName>
    <alternativeName>
        <fullName evidence="17">Protein-UDP acetylgalactosaminyltransferase</fullName>
    </alternativeName>
</protein>
<keyword evidence="7 17" id="KW-0812">Transmembrane</keyword>
<evidence type="ECO:0000256" key="3">
    <source>
        <dbReference type="ARBA" id="ARBA00004922"/>
    </source>
</evidence>
<dbReference type="Proteomes" id="UP000038045">
    <property type="component" value="Unplaced"/>
</dbReference>
<dbReference type="InterPro" id="IPR000772">
    <property type="entry name" value="Ricin_B_lectin"/>
</dbReference>
<dbReference type="WBParaSite" id="PTRK_0001061700.1">
    <property type="protein sequence ID" value="PTRK_0001061700.1"/>
    <property type="gene ID" value="PTRK_0001061700"/>
</dbReference>
<dbReference type="Gene3D" id="2.80.10.50">
    <property type="match status" value="1"/>
</dbReference>
<evidence type="ECO:0000256" key="13">
    <source>
        <dbReference type="ARBA" id="ARBA00023136"/>
    </source>
</evidence>
<dbReference type="SUPFAM" id="SSF50370">
    <property type="entry name" value="Ricin B-like lectins"/>
    <property type="match status" value="1"/>
</dbReference>
<evidence type="ECO:0000256" key="16">
    <source>
        <dbReference type="ARBA" id="ARBA00023211"/>
    </source>
</evidence>
<keyword evidence="16 17" id="KW-0464">Manganese</keyword>
<dbReference type="SUPFAM" id="SSF53448">
    <property type="entry name" value="Nucleotide-diphospho-sugar transferases"/>
    <property type="match status" value="1"/>
</dbReference>
<feature type="domain" description="Glycosyltransferase 2-like" evidence="18">
    <location>
        <begin position="157"/>
        <end position="343"/>
    </location>
</feature>
<dbReference type="CDD" id="cd02510">
    <property type="entry name" value="pp-GalNAc-T"/>
    <property type="match status" value="1"/>
</dbReference>
<evidence type="ECO:0000259" key="19">
    <source>
        <dbReference type="Pfam" id="PF00652"/>
    </source>
</evidence>
<dbReference type="GO" id="GO:0006493">
    <property type="term" value="P:protein O-linked glycosylation"/>
    <property type="evidence" value="ECO:0007669"/>
    <property type="project" value="TreeGrafter"/>
</dbReference>
<dbReference type="GO" id="GO:0000139">
    <property type="term" value="C:Golgi membrane"/>
    <property type="evidence" value="ECO:0007669"/>
    <property type="project" value="UniProtKB-SubCell"/>
</dbReference>
<reference evidence="21" key="1">
    <citation type="submission" date="2017-02" db="UniProtKB">
        <authorList>
            <consortium name="WormBaseParasite"/>
        </authorList>
    </citation>
    <scope>IDENTIFICATION</scope>
</reference>
<sequence>MNNKKILPKKIKKESKSLSSYISKSIFVVFLSIITYLCFNYYNATENSGIIKKGEGRKYTQDEPFIPNFDLIKNEKLKKIIKKLNFNVGGHGDYGNEVELTKNEIKLDEETFSQNYFSVVTSEKVSINRRLNEYTHKGCQERKKNNYEGKGELKETSIIITFHNEAFSTLIRSLHSIINRSNLTLIKEIILVDDNSDKEWLMEPLVEYVSLLPININIVRMPQRSGLIKTRLEAVKHAEGDILLFLDSHIEVTEGWLEPLISRIDDETFRIVSPIVDVIEEHKFDYQTTISGLSGGYDWFLSFQWQKLPEHLNKDYLRDNSQPIKTPTIAGGLFAVSKKLFIKYGSYDNAMRVWGGENLEISFRTWMCGGLLEIDPCSRISHIFRDHSPYTFPGGVDTVIYTNLGRVADIWMDEYKQFFFRYVHYATTLDLGDMEERKKLRKELNCKSFKWYLENIFRESPTPFDAESFGYIKLKDHDACLVCISSVEEDKRLRMDPCNKEVREQIWTYTSRGHLRQHNHCLIPNRSNPNDEIIHTTSVPCEDIINDENNTLYYNKDNLQIKHKTLKKCLSVQNGVVVFGDCGKEGLHQLWEMEKFKTLF</sequence>